<organism evidence="2 3">
    <name type="scientific">Pendulispora brunnea</name>
    <dbReference type="NCBI Taxonomy" id="2905690"/>
    <lineage>
        <taxon>Bacteria</taxon>
        <taxon>Pseudomonadati</taxon>
        <taxon>Myxococcota</taxon>
        <taxon>Myxococcia</taxon>
        <taxon>Myxococcales</taxon>
        <taxon>Sorangiineae</taxon>
        <taxon>Pendulisporaceae</taxon>
        <taxon>Pendulispora</taxon>
    </lineage>
</organism>
<feature type="compositionally biased region" description="Basic and acidic residues" evidence="1">
    <location>
        <begin position="20"/>
        <end position="32"/>
    </location>
</feature>
<accession>A0ABZ2KLB7</accession>
<dbReference type="EMBL" id="CP089982">
    <property type="protein sequence ID" value="WXA97749.1"/>
    <property type="molecule type" value="Genomic_DNA"/>
</dbReference>
<proteinExistence type="predicted"/>
<evidence type="ECO:0000313" key="2">
    <source>
        <dbReference type="EMBL" id="WXA97749.1"/>
    </source>
</evidence>
<gene>
    <name evidence="2" type="ORF">LZC95_13000</name>
</gene>
<name>A0ABZ2KLB7_9BACT</name>
<dbReference type="RefSeq" id="WP_394848368.1">
    <property type="nucleotide sequence ID" value="NZ_CP089982.1"/>
</dbReference>
<dbReference type="Proteomes" id="UP001379533">
    <property type="component" value="Chromosome"/>
</dbReference>
<reference evidence="2 3" key="1">
    <citation type="submission" date="2021-12" db="EMBL/GenBank/DDBJ databases">
        <title>Discovery of the Pendulisporaceae a myxobacterial family with distinct sporulation behavior and unique specialized metabolism.</title>
        <authorList>
            <person name="Garcia R."/>
            <person name="Popoff A."/>
            <person name="Bader C.D."/>
            <person name="Loehr J."/>
            <person name="Walesch S."/>
            <person name="Walt C."/>
            <person name="Boldt J."/>
            <person name="Bunk B."/>
            <person name="Haeckl F.J.F.P.J."/>
            <person name="Gunesch A.P."/>
            <person name="Birkelbach J."/>
            <person name="Nuebel U."/>
            <person name="Pietschmann T."/>
            <person name="Bach T."/>
            <person name="Mueller R."/>
        </authorList>
    </citation>
    <scope>NUCLEOTIDE SEQUENCE [LARGE SCALE GENOMIC DNA]</scope>
    <source>
        <strain evidence="2 3">MSr12523</strain>
    </source>
</reference>
<sequence length="333" mass="35700">MKRAALWMVLAALVACNKAPRQEEPAKAEAPKVETPVAAPAPAASDAAPANVETSAAKLVVDEAAFADATPASAKSIGHTSVVFKIDFSNGQRAAWKPRSKRGKVRYKGEIAAYRLGRALGLPNVPLAFPFHVAKEDLNKATKGKDASLLDEEVIAEADGSVRGALIPWIPKLEFYPVETEKSRAEWEPWLFKGAEIPEKDRIIAADISTLIAFDLITGNWDRWSGANLGANGPGGHLLFIDNDGAFFDPVPPGPLAKQTALLQRTERFSRSFVEALRKLDGDALSRAFGDESGEPLLSAAVLKGVAARRATVLSIIDKKIAERGEAAVLFFP</sequence>
<feature type="region of interest" description="Disordered" evidence="1">
    <location>
        <begin position="20"/>
        <end position="49"/>
    </location>
</feature>
<evidence type="ECO:0000313" key="3">
    <source>
        <dbReference type="Proteomes" id="UP001379533"/>
    </source>
</evidence>
<dbReference type="PROSITE" id="PS51257">
    <property type="entry name" value="PROKAR_LIPOPROTEIN"/>
    <property type="match status" value="1"/>
</dbReference>
<evidence type="ECO:0008006" key="4">
    <source>
        <dbReference type="Google" id="ProtNLM"/>
    </source>
</evidence>
<feature type="compositionally biased region" description="Low complexity" evidence="1">
    <location>
        <begin position="33"/>
        <end position="49"/>
    </location>
</feature>
<protein>
    <recommendedName>
        <fullName evidence="4">PI3K/PI4K catalytic domain-containing protein</fullName>
    </recommendedName>
</protein>
<evidence type="ECO:0000256" key="1">
    <source>
        <dbReference type="SAM" id="MobiDB-lite"/>
    </source>
</evidence>
<keyword evidence="3" id="KW-1185">Reference proteome</keyword>